<evidence type="ECO:0000259" key="7">
    <source>
        <dbReference type="Pfam" id="PF00266"/>
    </source>
</evidence>
<dbReference type="Proteomes" id="UP000679779">
    <property type="component" value="Unassembled WGS sequence"/>
</dbReference>
<protein>
    <submittedName>
        <fullName evidence="8">Aminotransferase V</fullName>
    </submittedName>
</protein>
<dbReference type="InterPro" id="IPR000192">
    <property type="entry name" value="Aminotrans_V_dom"/>
</dbReference>
<keyword evidence="8" id="KW-0808">Transferase</keyword>
<evidence type="ECO:0000256" key="5">
    <source>
        <dbReference type="ARBA" id="ARBA00023004"/>
    </source>
</evidence>
<dbReference type="Gene3D" id="1.10.260.50">
    <property type="match status" value="1"/>
</dbReference>
<evidence type="ECO:0000256" key="2">
    <source>
        <dbReference type="ARBA" id="ARBA00006490"/>
    </source>
</evidence>
<dbReference type="GO" id="GO:0051536">
    <property type="term" value="F:iron-sulfur cluster binding"/>
    <property type="evidence" value="ECO:0007669"/>
    <property type="project" value="UniProtKB-KW"/>
</dbReference>
<evidence type="ECO:0000256" key="1">
    <source>
        <dbReference type="ARBA" id="ARBA00001933"/>
    </source>
</evidence>
<dbReference type="SUPFAM" id="SSF53383">
    <property type="entry name" value="PLP-dependent transferases"/>
    <property type="match status" value="1"/>
</dbReference>
<dbReference type="Gene3D" id="3.90.1150.10">
    <property type="entry name" value="Aspartate Aminotransferase, domain 1"/>
    <property type="match status" value="1"/>
</dbReference>
<dbReference type="InterPro" id="IPR015421">
    <property type="entry name" value="PyrdxlP-dep_Trfase_major"/>
</dbReference>
<evidence type="ECO:0000256" key="3">
    <source>
        <dbReference type="ARBA" id="ARBA00022723"/>
    </source>
</evidence>
<keyword evidence="3" id="KW-0479">Metal-binding</keyword>
<dbReference type="Gene3D" id="3.40.640.10">
    <property type="entry name" value="Type I PLP-dependent aspartate aminotransferase-like (Major domain)"/>
    <property type="match status" value="1"/>
</dbReference>
<dbReference type="PIRSF" id="PIRSF005572">
    <property type="entry name" value="NifS"/>
    <property type="match status" value="1"/>
</dbReference>
<evidence type="ECO:0000313" key="8">
    <source>
        <dbReference type="EMBL" id="GIO30513.1"/>
    </source>
</evidence>
<keyword evidence="5" id="KW-0408">Iron</keyword>
<comment type="cofactor">
    <cofactor evidence="1">
        <name>pyridoxal 5'-phosphate</name>
        <dbReference type="ChEBI" id="CHEBI:597326"/>
    </cofactor>
</comment>
<keyword evidence="8" id="KW-0032">Aminotransferase</keyword>
<proteinExistence type="inferred from homology"/>
<keyword evidence="6" id="KW-0411">Iron-sulfur</keyword>
<dbReference type="InterPro" id="IPR016454">
    <property type="entry name" value="Cysteine_dSase"/>
</dbReference>
<comment type="similarity">
    <text evidence="2">Belongs to the class-V pyridoxal-phosphate-dependent aminotransferase family. NifS/IscS subfamily.</text>
</comment>
<reference evidence="8" key="1">
    <citation type="submission" date="2021-03" db="EMBL/GenBank/DDBJ databases">
        <title>Antimicrobial resistance genes in bacteria isolated from Japanese honey, and their potential for conferring macrolide and lincosamide resistance in the American foulbrood pathogen Paenibacillus larvae.</title>
        <authorList>
            <person name="Okamoto M."/>
            <person name="Kumagai M."/>
            <person name="Kanamori H."/>
            <person name="Takamatsu D."/>
        </authorList>
    </citation>
    <scope>NUCLEOTIDE SEQUENCE</scope>
    <source>
        <strain evidence="8">J2TS6</strain>
    </source>
</reference>
<feature type="domain" description="Aminotransferase class V" evidence="7">
    <location>
        <begin position="2"/>
        <end position="364"/>
    </location>
</feature>
<evidence type="ECO:0000256" key="4">
    <source>
        <dbReference type="ARBA" id="ARBA00022898"/>
    </source>
</evidence>
<dbReference type="InterPro" id="IPR015424">
    <property type="entry name" value="PyrdxlP-dep_Trfase"/>
</dbReference>
<name>A0A919XHL4_9BACL</name>
<gene>
    <name evidence="8" type="ORF">J2TS6_16540</name>
</gene>
<evidence type="ECO:0000313" key="9">
    <source>
        <dbReference type="Proteomes" id="UP000679779"/>
    </source>
</evidence>
<dbReference type="FunFam" id="3.40.640.10:FF:000084">
    <property type="entry name" value="IscS-like cysteine desulfurase"/>
    <property type="match status" value="1"/>
</dbReference>
<accession>A0A919XHL4</accession>
<sequence>MVYWDHAASTPPYDEVVQTMAEVMKKHYGNPSSIHRMGEDAARLIQRAREVCAASLQVQPSEIIWTSGATEGNNMAIKGAAMQYAGRGKHIVTTEIEHPSVYDTCLALQRQGYEVTFLPVDGKGKVDPAHVASAVRKDTILVSIMHVNNETGAVQPLEEIGRAVKEANPLTLFHIDGVQGFGKLPVRLKAWKADLYTLSAHKIRGPKGTGILYKREGITLHPLLTGGKQEAGMRAGTENIPGIVAMSKAMRMAAEQTEAFMAQVGALRDELLAWIGTNPVLEPNSFREGAPHIVNLSFPGMKAEVLLHSLEEHGALVSTKSACSSKTAEPSRVLLAMGRSGDAASSAIRISMGMTNTHEELQQLISALNAAVNRLQPLRQEGMK</sequence>
<dbReference type="EMBL" id="BORQ01000002">
    <property type="protein sequence ID" value="GIO30513.1"/>
    <property type="molecule type" value="Genomic_DNA"/>
</dbReference>
<dbReference type="Pfam" id="PF00266">
    <property type="entry name" value="Aminotran_5"/>
    <property type="match status" value="1"/>
</dbReference>
<dbReference type="PANTHER" id="PTHR11601:SF50">
    <property type="entry name" value="CYSTEINE DESULFURASE ISCS 2-RELATED"/>
    <property type="match status" value="1"/>
</dbReference>
<dbReference type="GO" id="GO:0008483">
    <property type="term" value="F:transaminase activity"/>
    <property type="evidence" value="ECO:0007669"/>
    <property type="project" value="UniProtKB-KW"/>
</dbReference>
<keyword evidence="4" id="KW-0663">Pyridoxal phosphate</keyword>
<dbReference type="InterPro" id="IPR015422">
    <property type="entry name" value="PyrdxlP-dep_Trfase_small"/>
</dbReference>
<comment type="caution">
    <text evidence="8">The sequence shown here is derived from an EMBL/GenBank/DDBJ whole genome shotgun (WGS) entry which is preliminary data.</text>
</comment>
<dbReference type="GO" id="GO:0046872">
    <property type="term" value="F:metal ion binding"/>
    <property type="evidence" value="ECO:0007669"/>
    <property type="project" value="UniProtKB-KW"/>
</dbReference>
<evidence type="ECO:0000256" key="6">
    <source>
        <dbReference type="ARBA" id="ARBA00023014"/>
    </source>
</evidence>
<dbReference type="AlphaFoldDB" id="A0A919XHL4"/>
<organism evidence="8 9">
    <name type="scientific">Paenibacillus albilobatus</name>
    <dbReference type="NCBI Taxonomy" id="2716884"/>
    <lineage>
        <taxon>Bacteria</taxon>
        <taxon>Bacillati</taxon>
        <taxon>Bacillota</taxon>
        <taxon>Bacilli</taxon>
        <taxon>Bacillales</taxon>
        <taxon>Paenibacillaceae</taxon>
        <taxon>Paenibacillus</taxon>
    </lineage>
</organism>
<keyword evidence="9" id="KW-1185">Reference proteome</keyword>
<dbReference type="GO" id="GO:0031071">
    <property type="term" value="F:cysteine desulfurase activity"/>
    <property type="evidence" value="ECO:0007669"/>
    <property type="project" value="UniProtKB-ARBA"/>
</dbReference>
<dbReference type="RefSeq" id="WP_160044624.1">
    <property type="nucleotide sequence ID" value="NZ_BORQ01000002.1"/>
</dbReference>
<dbReference type="PANTHER" id="PTHR11601">
    <property type="entry name" value="CYSTEINE DESULFURYLASE FAMILY MEMBER"/>
    <property type="match status" value="1"/>
</dbReference>